<keyword evidence="2" id="KW-1185">Reference proteome</keyword>
<evidence type="ECO:0000313" key="2">
    <source>
        <dbReference type="Proteomes" id="UP000078390"/>
    </source>
</evidence>
<reference evidence="1 2" key="1">
    <citation type="submission" date="2016-04" db="EMBL/GenBank/DDBJ databases">
        <title>Genome analysis of Thermosulfurimonas dismutans, the first thermophilic sulfur-disproportionating bacterium of the phylum Thermodesulfobacteria.</title>
        <authorList>
            <person name="Mardanov A.V."/>
            <person name="Beletsky A.V."/>
            <person name="Kadnikov V.V."/>
            <person name="Slobodkin A.I."/>
            <person name="Ravin N.V."/>
        </authorList>
    </citation>
    <scope>NUCLEOTIDE SEQUENCE [LARGE SCALE GENOMIC DNA]</scope>
    <source>
        <strain evidence="1 2">S95</strain>
    </source>
</reference>
<accession>A0A179D4I8</accession>
<dbReference type="RefSeq" id="WP_068670792.1">
    <property type="nucleotide sequence ID" value="NZ_LWLG01000010.1"/>
</dbReference>
<dbReference type="EMBL" id="LWLG01000010">
    <property type="protein sequence ID" value="OAQ20528.1"/>
    <property type="molecule type" value="Genomic_DNA"/>
</dbReference>
<dbReference type="STRING" id="999894.TDIS_1437"/>
<name>A0A179D4I8_9BACT</name>
<evidence type="ECO:0008006" key="3">
    <source>
        <dbReference type="Google" id="ProtNLM"/>
    </source>
</evidence>
<dbReference type="PROSITE" id="PS51257">
    <property type="entry name" value="PROKAR_LIPOPROTEIN"/>
    <property type="match status" value="1"/>
</dbReference>
<sequence length="223" mass="25592">MPGRKLLSLFLLLLFLFACARRPLQLPPEVWTEESPSFKALVTFRVCAPGRKLSGKAVIISSERTLYVEGFSLLGAPLFSLWVQTDGFYLVSYVEGKAYHVLLEPPCPELNRLWSYLIQGKLPSTLQWKVENRASIRLGQGYKLTVKGQPPVFKISYRKRGLFEEKVSGKEFLFEFPLFHASIQFKWKRKEPLLAFEAPPPRPVLPYQRLTLKVAEFTDIKAD</sequence>
<protein>
    <recommendedName>
        <fullName evidence="3">DUF4292 domain-containing protein</fullName>
    </recommendedName>
</protein>
<dbReference type="Proteomes" id="UP000078390">
    <property type="component" value="Unassembled WGS sequence"/>
</dbReference>
<dbReference type="AlphaFoldDB" id="A0A179D4I8"/>
<organism evidence="1 2">
    <name type="scientific">Thermosulfurimonas dismutans</name>
    <dbReference type="NCBI Taxonomy" id="999894"/>
    <lineage>
        <taxon>Bacteria</taxon>
        <taxon>Pseudomonadati</taxon>
        <taxon>Thermodesulfobacteriota</taxon>
        <taxon>Thermodesulfobacteria</taxon>
        <taxon>Thermodesulfobacteriales</taxon>
        <taxon>Thermodesulfobacteriaceae</taxon>
        <taxon>Thermosulfurimonas</taxon>
    </lineage>
</organism>
<comment type="caution">
    <text evidence="1">The sequence shown here is derived from an EMBL/GenBank/DDBJ whole genome shotgun (WGS) entry which is preliminary data.</text>
</comment>
<gene>
    <name evidence="1" type="ORF">TDIS_1437</name>
</gene>
<evidence type="ECO:0000313" key="1">
    <source>
        <dbReference type="EMBL" id="OAQ20528.1"/>
    </source>
</evidence>
<proteinExistence type="predicted"/>